<evidence type="ECO:0000313" key="6">
    <source>
        <dbReference type="Proteomes" id="UP000295244"/>
    </source>
</evidence>
<keyword evidence="2 5" id="KW-0808">Transferase</keyword>
<dbReference type="AlphaFoldDB" id="A0A4R1BN00"/>
<comment type="caution">
    <text evidence="5">The sequence shown here is derived from an EMBL/GenBank/DDBJ whole genome shotgun (WGS) entry which is preliminary data.</text>
</comment>
<proteinExistence type="predicted"/>
<protein>
    <submittedName>
        <fullName evidence="5">Glycosyltransferase family 1 protein</fullName>
    </submittedName>
</protein>
<reference evidence="5 6" key="1">
    <citation type="submission" date="2019-03" db="EMBL/GenBank/DDBJ databases">
        <title>Whole genome sequence of a novel Rubrobacter taiwanensis strain, isolated from Yellowstone National Park.</title>
        <authorList>
            <person name="Freed S."/>
            <person name="Ramaley R.F."/>
            <person name="Kyndt J.A."/>
        </authorList>
    </citation>
    <scope>NUCLEOTIDE SEQUENCE [LARGE SCALE GENOMIC DNA]</scope>
    <source>
        <strain evidence="5 6">Yellowstone</strain>
    </source>
</reference>
<dbReference type="InterPro" id="IPR028098">
    <property type="entry name" value="Glyco_trans_4-like_N"/>
</dbReference>
<accession>A0A4R1BN00</accession>
<dbReference type="CDD" id="cd03808">
    <property type="entry name" value="GT4_CapM-like"/>
    <property type="match status" value="1"/>
</dbReference>
<dbReference type="PANTHER" id="PTHR12526">
    <property type="entry name" value="GLYCOSYLTRANSFERASE"/>
    <property type="match status" value="1"/>
</dbReference>
<evidence type="ECO:0000256" key="2">
    <source>
        <dbReference type="ARBA" id="ARBA00022679"/>
    </source>
</evidence>
<dbReference type="SUPFAM" id="SSF53756">
    <property type="entry name" value="UDP-Glycosyltransferase/glycogen phosphorylase"/>
    <property type="match status" value="1"/>
</dbReference>
<dbReference type="OrthoDB" id="9775208at2"/>
<dbReference type="GO" id="GO:0016757">
    <property type="term" value="F:glycosyltransferase activity"/>
    <property type="evidence" value="ECO:0007669"/>
    <property type="project" value="UniProtKB-KW"/>
</dbReference>
<keyword evidence="1" id="KW-0328">Glycosyltransferase</keyword>
<keyword evidence="6" id="KW-1185">Reference proteome</keyword>
<dbReference type="Pfam" id="PF13439">
    <property type="entry name" value="Glyco_transf_4"/>
    <property type="match status" value="1"/>
</dbReference>
<dbReference type="RefSeq" id="WP_132689407.1">
    <property type="nucleotide sequence ID" value="NZ_SKBU01000009.1"/>
</dbReference>
<dbReference type="Pfam" id="PF00534">
    <property type="entry name" value="Glycos_transf_1"/>
    <property type="match status" value="1"/>
</dbReference>
<dbReference type="InterPro" id="IPR001296">
    <property type="entry name" value="Glyco_trans_1"/>
</dbReference>
<dbReference type="PANTHER" id="PTHR12526:SF636">
    <property type="entry name" value="BLL3647 PROTEIN"/>
    <property type="match status" value="1"/>
</dbReference>
<evidence type="ECO:0000259" key="3">
    <source>
        <dbReference type="Pfam" id="PF00534"/>
    </source>
</evidence>
<feature type="domain" description="Glycosyltransferase subfamily 4-like N-terminal" evidence="4">
    <location>
        <begin position="21"/>
        <end position="174"/>
    </location>
</feature>
<dbReference type="Gene3D" id="3.40.50.2000">
    <property type="entry name" value="Glycogen Phosphorylase B"/>
    <property type="match status" value="2"/>
</dbReference>
<evidence type="ECO:0000256" key="1">
    <source>
        <dbReference type="ARBA" id="ARBA00022676"/>
    </source>
</evidence>
<organism evidence="5 6">
    <name type="scientific">Rubrobacter taiwanensis</name>
    <dbReference type="NCBI Taxonomy" id="185139"/>
    <lineage>
        <taxon>Bacteria</taxon>
        <taxon>Bacillati</taxon>
        <taxon>Actinomycetota</taxon>
        <taxon>Rubrobacteria</taxon>
        <taxon>Rubrobacterales</taxon>
        <taxon>Rubrobacteraceae</taxon>
        <taxon>Rubrobacter</taxon>
    </lineage>
</organism>
<evidence type="ECO:0000259" key="4">
    <source>
        <dbReference type="Pfam" id="PF13439"/>
    </source>
</evidence>
<dbReference type="Proteomes" id="UP000295244">
    <property type="component" value="Unassembled WGS sequence"/>
</dbReference>
<gene>
    <name evidence="5" type="ORF">E0L93_05105</name>
</gene>
<evidence type="ECO:0000313" key="5">
    <source>
        <dbReference type="EMBL" id="TCJ18881.1"/>
    </source>
</evidence>
<sequence>MRRLIFITTVPVTLSAFLLPFARHFRTQGIQIDAMAQGISTSSECVEAFDRVWEVKWSRNPLAPRNFLQAPRVVREVVEREAYGLVHVHTPVAALVTRYALRGLRNRGRLKVVYTAHGFHFYQGGNVVKNAIFLGLEKLAGYWTDYLIVINREDERAAKRYRIVPPNRVRYMPGIGIDLSKYSPRKVQEAEVERVRAELGLKSNQPLFLIIAEFTTDKRHRDAVLAFACTSHPTAHLAFVGTGAQIAKIKTLVQKLGITDRVHFLGFRHDIPALIRASITTVMPSIREGLPRSVMESLSLEVPVIGTDIRGTRDLLQGGCGLLVPVGDVAALTRAMTWILDHPEEARNMGKLGRQQMAAYDLRHIIAQHEALYAEAMEKDHHTFS</sequence>
<name>A0A4R1BN00_9ACTN</name>
<dbReference type="EMBL" id="SKBU01000009">
    <property type="protein sequence ID" value="TCJ18881.1"/>
    <property type="molecule type" value="Genomic_DNA"/>
</dbReference>
<feature type="domain" description="Glycosyl transferase family 1" evidence="3">
    <location>
        <begin position="193"/>
        <end position="355"/>
    </location>
</feature>